<gene>
    <name evidence="1" type="ORF">DPV93_02575</name>
</gene>
<evidence type="ECO:0000313" key="1">
    <source>
        <dbReference type="EMBL" id="RDE72991.1"/>
    </source>
</evidence>
<reference evidence="1 2" key="1">
    <citation type="submission" date="2018-05" db="EMBL/GenBank/DDBJ databases">
        <title>Draft Genome Sequences for a Diverse set of 7 Haemophilus Species.</title>
        <authorList>
            <person name="Nichols M."/>
            <person name="Topaz N."/>
            <person name="Wang X."/>
            <person name="Wang X."/>
            <person name="Boxrud D."/>
        </authorList>
    </citation>
    <scope>NUCLEOTIDE SEQUENCE [LARGE SCALE GENOMIC DNA]</scope>
    <source>
        <strain evidence="1 2">C2002001239</strain>
    </source>
</reference>
<dbReference type="Proteomes" id="UP000253872">
    <property type="component" value="Unassembled WGS sequence"/>
</dbReference>
<dbReference type="PROSITE" id="PS51257">
    <property type="entry name" value="PROKAR_LIPOPROTEIN"/>
    <property type="match status" value="1"/>
</dbReference>
<comment type="caution">
    <text evidence="1">The sequence shown here is derived from an EMBL/GenBank/DDBJ whole genome shotgun (WGS) entry which is preliminary data.</text>
</comment>
<evidence type="ECO:0000313" key="2">
    <source>
        <dbReference type="Proteomes" id="UP000253872"/>
    </source>
</evidence>
<dbReference type="STRING" id="1035839.GCA_000238795_01511"/>
<dbReference type="RefSeq" id="WP_111401951.1">
    <property type="nucleotide sequence ID" value="NZ_CAURJL010000029.1"/>
</dbReference>
<dbReference type="AlphaFoldDB" id="A0A369YE61"/>
<protein>
    <submittedName>
        <fullName evidence="1">ABC transporter ATPase</fullName>
    </submittedName>
</protein>
<organism evidence="1 2">
    <name type="scientific">Haemophilus sputorum</name>
    <dbReference type="NCBI Taxonomy" id="1078480"/>
    <lineage>
        <taxon>Bacteria</taxon>
        <taxon>Pseudomonadati</taxon>
        <taxon>Pseudomonadota</taxon>
        <taxon>Gammaproteobacteria</taxon>
        <taxon>Pasteurellales</taxon>
        <taxon>Pasteurellaceae</taxon>
        <taxon>Haemophilus</taxon>
    </lineage>
</organism>
<sequence length="179" mass="20473">MRLSILVSLSIFLTACQSGPKHFSLPEKVNFQGKSYEKVTDNKIETMQSLLYLPSDGSKNAEKWDKGILLFLDTDKNKTMESRVALRQTHFRETEAFAQVGIENNELRSKVIYPPSGRFNDVQLEVSRGKQSECGYGQIQYSEKRQVAQPNNVHLSSYTAELVELANQFNYLAWQIKCQ</sequence>
<proteinExistence type="predicted"/>
<accession>A0A369YE61</accession>
<dbReference type="EMBL" id="QEPN01000002">
    <property type="protein sequence ID" value="RDE72991.1"/>
    <property type="molecule type" value="Genomic_DNA"/>
</dbReference>
<name>A0A369YE61_9PAST</name>